<sequence length="29" mass="3416">MLLMGILFLNLVLDVLRDQMQVLMEQELP</sequence>
<reference evidence="1" key="1">
    <citation type="submission" date="2019-08" db="EMBL/GenBank/DDBJ databases">
        <authorList>
            <person name="Kucharzyk K."/>
            <person name="Murdoch R.W."/>
            <person name="Higgins S."/>
            <person name="Loffler F."/>
        </authorList>
    </citation>
    <scope>NUCLEOTIDE SEQUENCE</scope>
</reference>
<proteinExistence type="predicted"/>
<dbReference type="AlphaFoldDB" id="A0A645BVF7"/>
<dbReference type="EMBL" id="VSSQ01021551">
    <property type="protein sequence ID" value="MPM67203.1"/>
    <property type="molecule type" value="Genomic_DNA"/>
</dbReference>
<evidence type="ECO:0000313" key="1">
    <source>
        <dbReference type="EMBL" id="MPM67203.1"/>
    </source>
</evidence>
<protein>
    <submittedName>
        <fullName evidence="1">Uncharacterized protein</fullName>
    </submittedName>
</protein>
<name>A0A645BVF7_9ZZZZ</name>
<organism evidence="1">
    <name type="scientific">bioreactor metagenome</name>
    <dbReference type="NCBI Taxonomy" id="1076179"/>
    <lineage>
        <taxon>unclassified sequences</taxon>
        <taxon>metagenomes</taxon>
        <taxon>ecological metagenomes</taxon>
    </lineage>
</organism>
<comment type="caution">
    <text evidence="1">The sequence shown here is derived from an EMBL/GenBank/DDBJ whole genome shotgun (WGS) entry which is preliminary data.</text>
</comment>
<gene>
    <name evidence="1" type="ORF">SDC9_114120</name>
</gene>
<accession>A0A645BVF7</accession>